<accession>A0ABT8S263</accession>
<dbReference type="PANTHER" id="PTHR30483">
    <property type="entry name" value="LEUCINE-SPECIFIC-BINDING PROTEIN"/>
    <property type="match status" value="1"/>
</dbReference>
<dbReference type="PANTHER" id="PTHR30483:SF6">
    <property type="entry name" value="PERIPLASMIC BINDING PROTEIN OF ABC TRANSPORTER FOR NATURAL AMINO ACIDS"/>
    <property type="match status" value="1"/>
</dbReference>
<sequence length="398" mass="42704">MKNQFSAMTLAVAATALACGAAHAQDKVKIGFVTDMSSLYADIEGKNGALAIQMAIDDFGGKVLGQPIELLTADHQNKADIAASKAREWIDTNGVTMVFGGTNSGTALATAKVAQEKKRIYFNNGAATSALTNEQCSPYTVHYAYDTVALAKGTGGAVVDRGGKSWFFLTADYAFGHALEADTTAVIKAKGGSVVGAVRAPLNASDFSSFLLQAQNSKAQILGLANAGGDTINSIKAAKEFGIGKTMKTAGLLIFLSDIHSLGLKNTEGLLHTTSWYWDLNEDTRKFSKRFFDKTKRMPTDLQAADYSATMTYLKAVQAAKTTEADKVMAELKKTPINDFYAKGVIRADGRMVHDMYLVEVKAPADSKQPWDYLKVIAKLPGDQVFTTQADSKCALWK</sequence>
<evidence type="ECO:0000313" key="6">
    <source>
        <dbReference type="Proteomes" id="UP001169027"/>
    </source>
</evidence>
<dbReference type="Pfam" id="PF13458">
    <property type="entry name" value="Peripla_BP_6"/>
    <property type="match status" value="1"/>
</dbReference>
<feature type="chain" id="PRO_5047021037" evidence="3">
    <location>
        <begin position="25"/>
        <end position="398"/>
    </location>
</feature>
<feature type="signal peptide" evidence="3">
    <location>
        <begin position="1"/>
        <end position="24"/>
    </location>
</feature>
<proteinExistence type="inferred from homology"/>
<dbReference type="SUPFAM" id="SSF53822">
    <property type="entry name" value="Periplasmic binding protein-like I"/>
    <property type="match status" value="1"/>
</dbReference>
<dbReference type="EMBL" id="JAUKVY010000007">
    <property type="protein sequence ID" value="MDO1533019.1"/>
    <property type="molecule type" value="Genomic_DNA"/>
</dbReference>
<organism evidence="5 6">
    <name type="scientific">Variovorax ginsengisoli</name>
    <dbReference type="NCBI Taxonomy" id="363844"/>
    <lineage>
        <taxon>Bacteria</taxon>
        <taxon>Pseudomonadati</taxon>
        <taxon>Pseudomonadota</taxon>
        <taxon>Betaproteobacteria</taxon>
        <taxon>Burkholderiales</taxon>
        <taxon>Comamonadaceae</taxon>
        <taxon>Variovorax</taxon>
    </lineage>
</organism>
<evidence type="ECO:0000256" key="2">
    <source>
        <dbReference type="ARBA" id="ARBA00022729"/>
    </source>
</evidence>
<dbReference type="PROSITE" id="PS51257">
    <property type="entry name" value="PROKAR_LIPOPROTEIN"/>
    <property type="match status" value="1"/>
</dbReference>
<gene>
    <name evidence="5" type="ORF">Q2T77_12030</name>
</gene>
<keyword evidence="6" id="KW-1185">Reference proteome</keyword>
<protein>
    <submittedName>
        <fullName evidence="5">ABC transporter substrate-binding protein</fullName>
    </submittedName>
</protein>
<evidence type="ECO:0000256" key="1">
    <source>
        <dbReference type="ARBA" id="ARBA00010062"/>
    </source>
</evidence>
<keyword evidence="2 3" id="KW-0732">Signal</keyword>
<dbReference type="CDD" id="cd06327">
    <property type="entry name" value="PBP1_SBP-like"/>
    <property type="match status" value="1"/>
</dbReference>
<dbReference type="Gene3D" id="3.40.50.2300">
    <property type="match status" value="2"/>
</dbReference>
<dbReference type="InterPro" id="IPR028082">
    <property type="entry name" value="Peripla_BP_I"/>
</dbReference>
<feature type="domain" description="Leucine-binding protein" evidence="4">
    <location>
        <begin position="27"/>
        <end position="362"/>
    </location>
</feature>
<dbReference type="Proteomes" id="UP001169027">
    <property type="component" value="Unassembled WGS sequence"/>
</dbReference>
<dbReference type="InterPro" id="IPR028081">
    <property type="entry name" value="Leu-bd"/>
</dbReference>
<evidence type="ECO:0000259" key="4">
    <source>
        <dbReference type="Pfam" id="PF13458"/>
    </source>
</evidence>
<evidence type="ECO:0000256" key="3">
    <source>
        <dbReference type="SAM" id="SignalP"/>
    </source>
</evidence>
<comment type="similarity">
    <text evidence="1">Belongs to the leucine-binding protein family.</text>
</comment>
<comment type="caution">
    <text evidence="5">The sequence shown here is derived from an EMBL/GenBank/DDBJ whole genome shotgun (WGS) entry which is preliminary data.</text>
</comment>
<name>A0ABT8S263_9BURK</name>
<evidence type="ECO:0000313" key="5">
    <source>
        <dbReference type="EMBL" id="MDO1533019.1"/>
    </source>
</evidence>
<dbReference type="RefSeq" id="WP_301808566.1">
    <property type="nucleotide sequence ID" value="NZ_JAUJZH010000007.1"/>
</dbReference>
<reference evidence="5" key="1">
    <citation type="submission" date="2023-06" db="EMBL/GenBank/DDBJ databases">
        <authorList>
            <person name="Jiang Y."/>
            <person name="Liu Q."/>
        </authorList>
    </citation>
    <scope>NUCLEOTIDE SEQUENCE</scope>
    <source>
        <strain evidence="5">CGMCC 1.12090</strain>
    </source>
</reference>
<dbReference type="InterPro" id="IPR051010">
    <property type="entry name" value="BCAA_transport"/>
</dbReference>